<evidence type="ECO:0000256" key="3">
    <source>
        <dbReference type="ARBA" id="ARBA00023125"/>
    </source>
</evidence>
<dbReference type="InterPro" id="IPR000847">
    <property type="entry name" value="LysR_HTH_N"/>
</dbReference>
<dbReference type="Pfam" id="PF03466">
    <property type="entry name" value="LysR_substrate"/>
    <property type="match status" value="1"/>
</dbReference>
<evidence type="ECO:0000313" key="6">
    <source>
        <dbReference type="EMBL" id="ABF78988.1"/>
    </source>
</evidence>
<evidence type="ECO:0000259" key="5">
    <source>
        <dbReference type="PROSITE" id="PS50931"/>
    </source>
</evidence>
<dbReference type="Gene3D" id="1.10.10.10">
    <property type="entry name" value="Winged helix-like DNA-binding domain superfamily/Winged helix DNA-binding domain"/>
    <property type="match status" value="1"/>
</dbReference>
<dbReference type="SUPFAM" id="SSF53850">
    <property type="entry name" value="Periplasmic binding protein-like II"/>
    <property type="match status" value="1"/>
</dbReference>
<accession>A0A0H2XXQ9</accession>
<dbReference type="PANTHER" id="PTHR30126:SF4">
    <property type="entry name" value="LYSR FAMILY TRANSCRIPTIONAL REGULATOR"/>
    <property type="match status" value="1"/>
</dbReference>
<name>A0A0H2XXQ9_BURO1</name>
<sequence length="325" mass="35720">MDRRALLPYDPPQTSPRSDLMLSEDELALLDAIRATGSLSRAAARLGKAPSTVSHAARQLETRFDALLFDRRGYRLQLTPAGQLLTDEAARLALDVARLTQRVRQVASGWEDRLWIVSDEVLEFDTLLPVVRAFDALDSGVSLRFTHEVLGGTWEALRDGRADLVVGATNELPAMPGLKWFELGAMEWVFAVSPRHPLAAASGVLTRDAIGAHRSVVVADSSRRAAGRAYGLLGGQAVLAVPSMRAKILAQRDALGVGWVPRRRVASLLARGELVEKPTADPREPNLLYVAWHGDRDGRALQWWLEQLREPRLAQRLLDGIDVIG</sequence>
<dbReference type="InterPro" id="IPR036390">
    <property type="entry name" value="WH_DNA-bd_sf"/>
</dbReference>
<proteinExistence type="inferred from homology"/>
<dbReference type="GO" id="GO:0000976">
    <property type="term" value="F:transcription cis-regulatory region binding"/>
    <property type="evidence" value="ECO:0007669"/>
    <property type="project" value="TreeGrafter"/>
</dbReference>
<evidence type="ECO:0000256" key="4">
    <source>
        <dbReference type="ARBA" id="ARBA00023163"/>
    </source>
</evidence>
<gene>
    <name evidence="6" type="ordered locus">Bcen_4099</name>
</gene>
<feature type="domain" description="HTH lysR-type" evidence="5">
    <location>
        <begin position="22"/>
        <end position="79"/>
    </location>
</feature>
<comment type="similarity">
    <text evidence="1">Belongs to the LysR transcriptional regulatory family.</text>
</comment>
<dbReference type="AlphaFoldDB" id="A0A0H2XXQ9"/>
<keyword evidence="3" id="KW-0238">DNA-binding</keyword>
<dbReference type="PANTHER" id="PTHR30126">
    <property type="entry name" value="HTH-TYPE TRANSCRIPTIONAL REGULATOR"/>
    <property type="match status" value="1"/>
</dbReference>
<dbReference type="SUPFAM" id="SSF46785">
    <property type="entry name" value="Winged helix' DNA-binding domain"/>
    <property type="match status" value="1"/>
</dbReference>
<dbReference type="PROSITE" id="PS50931">
    <property type="entry name" value="HTH_LYSR"/>
    <property type="match status" value="1"/>
</dbReference>
<evidence type="ECO:0000256" key="2">
    <source>
        <dbReference type="ARBA" id="ARBA00023015"/>
    </source>
</evidence>
<keyword evidence="4" id="KW-0804">Transcription</keyword>
<organism evidence="6">
    <name type="scientific">Burkholderia orbicola (strain AU 1054)</name>
    <dbReference type="NCBI Taxonomy" id="331271"/>
    <lineage>
        <taxon>Bacteria</taxon>
        <taxon>Pseudomonadati</taxon>
        <taxon>Pseudomonadota</taxon>
        <taxon>Betaproteobacteria</taxon>
        <taxon>Burkholderiales</taxon>
        <taxon>Burkholderiaceae</taxon>
        <taxon>Burkholderia</taxon>
        <taxon>Burkholderia cepacia complex</taxon>
        <taxon>Burkholderia orbicola</taxon>
    </lineage>
</organism>
<protein>
    <submittedName>
        <fullName evidence="6">Transcriptional regulator, LysR family</fullName>
    </submittedName>
</protein>
<dbReference type="Gene3D" id="3.40.190.10">
    <property type="entry name" value="Periplasmic binding protein-like II"/>
    <property type="match status" value="2"/>
</dbReference>
<dbReference type="InterPro" id="IPR005119">
    <property type="entry name" value="LysR_subst-bd"/>
</dbReference>
<dbReference type="EMBL" id="CP000379">
    <property type="protein sequence ID" value="ABF78988.1"/>
    <property type="molecule type" value="Genomic_DNA"/>
</dbReference>
<dbReference type="InterPro" id="IPR036388">
    <property type="entry name" value="WH-like_DNA-bd_sf"/>
</dbReference>
<reference evidence="6" key="1">
    <citation type="submission" date="2006-05" db="EMBL/GenBank/DDBJ databases">
        <title>Complete sequence of chromosome 2 of Burkholderia cenocepacia AU 1054.</title>
        <authorList>
            <consortium name="US DOE Joint Genome Institute"/>
            <person name="Copeland A."/>
            <person name="Lucas S."/>
            <person name="Lapidus A."/>
            <person name="Barry K."/>
            <person name="Detter J.C."/>
            <person name="Glavina del Rio T."/>
            <person name="Hammon N."/>
            <person name="Israni S."/>
            <person name="Dalin E."/>
            <person name="Tice H."/>
            <person name="Pitluck S."/>
            <person name="Chain P."/>
            <person name="Malfatti S."/>
            <person name="Shin M."/>
            <person name="Vergez L."/>
            <person name="Schmutz J."/>
            <person name="Larimer F."/>
            <person name="Land M."/>
            <person name="Hauser L."/>
            <person name="Kyrpides N."/>
            <person name="Lykidis A."/>
            <person name="LiPuma J.J."/>
            <person name="Konstantinidis K."/>
            <person name="Tiedje J.M."/>
            <person name="Richardson P."/>
        </authorList>
    </citation>
    <scope>NUCLEOTIDE SEQUENCE [LARGE SCALE GENOMIC DNA]</scope>
    <source>
        <strain evidence="6">AU 1054</strain>
    </source>
</reference>
<dbReference type="GO" id="GO:0003700">
    <property type="term" value="F:DNA-binding transcription factor activity"/>
    <property type="evidence" value="ECO:0007669"/>
    <property type="project" value="InterPro"/>
</dbReference>
<dbReference type="HOGENOM" id="CLU_039613_35_1_4"/>
<evidence type="ECO:0000256" key="1">
    <source>
        <dbReference type="ARBA" id="ARBA00009437"/>
    </source>
</evidence>
<keyword evidence="2" id="KW-0805">Transcription regulation</keyword>
<dbReference type="Pfam" id="PF00126">
    <property type="entry name" value="HTH_1"/>
    <property type="match status" value="1"/>
</dbReference>